<comment type="caution">
    <text evidence="1">The sequence shown here is derived from an EMBL/GenBank/DDBJ whole genome shotgun (WGS) entry which is preliminary data.</text>
</comment>
<sequence>MESINYTAFIELTDPEFEQFEYEWLNQRVIDVGNDGQSYRLTRKGIVIGLLLIEPVQKLEDLLAIESFHRLESHGFLTHSFLKMVFEIDPMRLTELEAKFSKESIDNLLIAYIEHSLIVFNIAQPGIFGYEGGILIKNNKIINEIGRQHHFMGYSLYQSNEIGWPEIKKLDYEKTWNWYWQNENILGMSSTKLERALTAFSYLFFSDLFTMPHHVIFWSLIGLEALYCKGNSNLLGQLSEKSELFLGKRLANKFHFSKMYDYRSRYVHGDLNFPNKFLYEDLSDEINLYYSNAGTNTSIATALLIATLQKMVIEDMSELNFVYSLE</sequence>
<evidence type="ECO:0000313" key="1">
    <source>
        <dbReference type="EMBL" id="RFS19066.1"/>
    </source>
</evidence>
<dbReference type="AlphaFoldDB" id="A0A3E1Y364"/>
<evidence type="ECO:0000313" key="2">
    <source>
        <dbReference type="Proteomes" id="UP000260644"/>
    </source>
</evidence>
<proteinExistence type="predicted"/>
<reference evidence="1 2" key="1">
    <citation type="submission" date="2018-07" db="EMBL/GenBank/DDBJ databases">
        <title>Chitinophaga K2CV101002-2 sp. nov., isolated from a monsoon evergreen broad-leaved forest soil.</title>
        <authorList>
            <person name="Lv Y."/>
        </authorList>
    </citation>
    <scope>NUCLEOTIDE SEQUENCE [LARGE SCALE GENOMIC DNA]</scope>
    <source>
        <strain evidence="1 2">GDMCC 1.1288</strain>
    </source>
</reference>
<dbReference type="RefSeq" id="WP_116978544.1">
    <property type="nucleotide sequence ID" value="NZ_QPMM01000016.1"/>
</dbReference>
<dbReference type="OrthoDB" id="2850018at2"/>
<evidence type="ECO:0008006" key="3">
    <source>
        <dbReference type="Google" id="ProtNLM"/>
    </source>
</evidence>
<name>A0A3E1Y364_9BACT</name>
<keyword evidence="2" id="KW-1185">Reference proteome</keyword>
<protein>
    <recommendedName>
        <fullName evidence="3">Apea-like HEPN domain-containing protein</fullName>
    </recommendedName>
</protein>
<dbReference type="Proteomes" id="UP000260644">
    <property type="component" value="Unassembled WGS sequence"/>
</dbReference>
<organism evidence="1 2">
    <name type="scientific">Chitinophaga silvatica</name>
    <dbReference type="NCBI Taxonomy" id="2282649"/>
    <lineage>
        <taxon>Bacteria</taxon>
        <taxon>Pseudomonadati</taxon>
        <taxon>Bacteroidota</taxon>
        <taxon>Chitinophagia</taxon>
        <taxon>Chitinophagales</taxon>
        <taxon>Chitinophagaceae</taxon>
        <taxon>Chitinophaga</taxon>
    </lineage>
</organism>
<dbReference type="EMBL" id="QPMM01000016">
    <property type="protein sequence ID" value="RFS19066.1"/>
    <property type="molecule type" value="Genomic_DNA"/>
</dbReference>
<accession>A0A3E1Y364</accession>
<gene>
    <name evidence="1" type="ORF">DVR12_24980</name>
</gene>